<organism evidence="2 3">
    <name type="scientific">Taibaiella chishuiensis</name>
    <dbReference type="NCBI Taxonomy" id="1434707"/>
    <lineage>
        <taxon>Bacteria</taxon>
        <taxon>Pseudomonadati</taxon>
        <taxon>Bacteroidota</taxon>
        <taxon>Chitinophagia</taxon>
        <taxon>Chitinophagales</taxon>
        <taxon>Chitinophagaceae</taxon>
        <taxon>Taibaiella</taxon>
    </lineage>
</organism>
<comment type="caution">
    <text evidence="2">The sequence shown here is derived from an EMBL/GenBank/DDBJ whole genome shotgun (WGS) entry which is preliminary data.</text>
</comment>
<dbReference type="CDD" id="cd00146">
    <property type="entry name" value="PKD"/>
    <property type="match status" value="1"/>
</dbReference>
<keyword evidence="3" id="KW-1185">Reference proteome</keyword>
<evidence type="ECO:0000259" key="1">
    <source>
        <dbReference type="PROSITE" id="PS50093"/>
    </source>
</evidence>
<protein>
    <submittedName>
        <fullName evidence="2">Putative secreted protein (Por secretion system target)</fullName>
    </submittedName>
</protein>
<proteinExistence type="predicted"/>
<gene>
    <name evidence="2" type="ORF">B0I18_102509</name>
</gene>
<dbReference type="Gene3D" id="2.60.40.10">
    <property type="entry name" value="Immunoglobulins"/>
    <property type="match status" value="1"/>
</dbReference>
<evidence type="ECO:0000313" key="2">
    <source>
        <dbReference type="EMBL" id="PSK93539.1"/>
    </source>
</evidence>
<dbReference type="SUPFAM" id="SSF52266">
    <property type="entry name" value="SGNH hydrolase"/>
    <property type="match status" value="1"/>
</dbReference>
<dbReference type="Gene3D" id="3.40.50.1110">
    <property type="entry name" value="SGNH hydrolase"/>
    <property type="match status" value="1"/>
</dbReference>
<dbReference type="InterPro" id="IPR036514">
    <property type="entry name" value="SGNH_hydro_sf"/>
</dbReference>
<dbReference type="Proteomes" id="UP000240572">
    <property type="component" value="Unassembled WGS sequence"/>
</dbReference>
<dbReference type="GO" id="GO:0016788">
    <property type="term" value="F:hydrolase activity, acting on ester bonds"/>
    <property type="evidence" value="ECO:0007669"/>
    <property type="project" value="UniProtKB-ARBA"/>
</dbReference>
<dbReference type="Pfam" id="PF18962">
    <property type="entry name" value="Por_Secre_tail"/>
    <property type="match status" value="1"/>
</dbReference>
<dbReference type="AlphaFoldDB" id="A0A2P8D8K0"/>
<dbReference type="NCBIfam" id="TIGR04183">
    <property type="entry name" value="Por_Secre_tail"/>
    <property type="match status" value="1"/>
</dbReference>
<dbReference type="InterPro" id="IPR026444">
    <property type="entry name" value="Secre_tail"/>
</dbReference>
<dbReference type="PROSITE" id="PS50093">
    <property type="entry name" value="PKD"/>
    <property type="match status" value="1"/>
</dbReference>
<dbReference type="RefSeq" id="WP_181358413.1">
    <property type="nucleotide sequence ID" value="NZ_PYGD01000002.1"/>
</dbReference>
<dbReference type="InterPro" id="IPR000601">
    <property type="entry name" value="PKD_dom"/>
</dbReference>
<dbReference type="InterPro" id="IPR022409">
    <property type="entry name" value="PKD/Chitinase_dom"/>
</dbReference>
<feature type="domain" description="PKD" evidence="1">
    <location>
        <begin position="285"/>
        <end position="328"/>
    </location>
</feature>
<accession>A0A2P8D8K0</accession>
<sequence>MNRLKGIVTVLVLSFSSLYAQGKIKKVLFIGNSYTSTNDLPLIIAKMAAAGGDSLVYKKSIDGGRWFRQHATDPATLNLIAEGNWDYVVLQEQSQAPAFQEYQVIRDVYPYAKKLDSLVHKYNKCTKTVFYMTWGRQIGDTQNCANHPEVCTYAGMDDLLQLRYSKMAEDNAAQLCPVGRVWRNIRTNHPGITLYIPDGSHPSPAGSFIAASGFYTMFFGKDPSLNAFTGGLPVADANIIKQAAKAIVYDSLAYWKRHSPEPLSAFSYTKHNNDVAFHAPTVAGVTYEWDFGDAGAKGTTADVNHTYAQQGTYTVCLKVYNACDTSVTCQTVNLGTTGINGNSQTVARYYPNPTTGMLTLELPAAGYRYAVYNTVGALLMEGRLAQANAGLDLRALATGMYFVQLTDVDHNAEVIRVVKSL</sequence>
<name>A0A2P8D8K0_9BACT</name>
<reference evidence="2 3" key="1">
    <citation type="submission" date="2018-03" db="EMBL/GenBank/DDBJ databases">
        <title>Genomic Encyclopedia of Type Strains, Phase III (KMG-III): the genomes of soil and plant-associated and newly described type strains.</title>
        <authorList>
            <person name="Whitman W."/>
        </authorList>
    </citation>
    <scope>NUCLEOTIDE SEQUENCE [LARGE SCALE GENOMIC DNA]</scope>
    <source>
        <strain evidence="2 3">CGMCC 1.12700</strain>
    </source>
</reference>
<dbReference type="EMBL" id="PYGD01000002">
    <property type="protein sequence ID" value="PSK93539.1"/>
    <property type="molecule type" value="Genomic_DNA"/>
</dbReference>
<dbReference type="InterPro" id="IPR035986">
    <property type="entry name" value="PKD_dom_sf"/>
</dbReference>
<dbReference type="SMART" id="SM00089">
    <property type="entry name" value="PKD"/>
    <property type="match status" value="1"/>
</dbReference>
<dbReference type="Pfam" id="PF18911">
    <property type="entry name" value="PKD_4"/>
    <property type="match status" value="1"/>
</dbReference>
<dbReference type="InterPro" id="IPR013783">
    <property type="entry name" value="Ig-like_fold"/>
</dbReference>
<dbReference type="SUPFAM" id="SSF49299">
    <property type="entry name" value="PKD domain"/>
    <property type="match status" value="1"/>
</dbReference>
<evidence type="ECO:0000313" key="3">
    <source>
        <dbReference type="Proteomes" id="UP000240572"/>
    </source>
</evidence>